<proteinExistence type="predicted"/>
<dbReference type="GO" id="GO:0003677">
    <property type="term" value="F:DNA binding"/>
    <property type="evidence" value="ECO:0007669"/>
    <property type="project" value="InterPro"/>
</dbReference>
<keyword evidence="2" id="KW-1185">Reference proteome</keyword>
<comment type="caution">
    <text evidence="1">The sequence shown here is derived from an EMBL/GenBank/DDBJ whole genome shotgun (WGS) entry which is preliminary data.</text>
</comment>
<gene>
    <name evidence="1" type="ORF">GEV33_005219</name>
</gene>
<name>A0A8J6HNN8_TENMO</name>
<protein>
    <submittedName>
        <fullName evidence="1">Uncharacterized protein</fullName>
    </submittedName>
</protein>
<evidence type="ECO:0000313" key="1">
    <source>
        <dbReference type="EMBL" id="KAH0817572.1"/>
    </source>
</evidence>
<accession>A0A8J6HNN8</accession>
<sequence length="161" mass="17838">MATSLDLPHLSMYTGLCLRRSSATLLADLEADITTIKRHESWKSIAVAEGYIQDSVQKTANQARIAEQTSFPSLPFSCAVPSYTFFDRGGLVEIARSGGVRDARKLAAFRRGVRVAAKNCWSRRIRQIRGSRRIRFDLRLPGTGLESVLQSCYLAGTDNIS</sequence>
<reference evidence="1" key="2">
    <citation type="submission" date="2021-08" db="EMBL/GenBank/DDBJ databases">
        <authorList>
            <person name="Eriksson T."/>
        </authorList>
    </citation>
    <scope>NUCLEOTIDE SEQUENCE</scope>
    <source>
        <strain evidence="1">Stoneville</strain>
        <tissue evidence="1">Whole head</tissue>
    </source>
</reference>
<dbReference type="EMBL" id="JABDTM020019229">
    <property type="protein sequence ID" value="KAH0817572.1"/>
    <property type="molecule type" value="Genomic_DNA"/>
</dbReference>
<dbReference type="Proteomes" id="UP000719412">
    <property type="component" value="Unassembled WGS sequence"/>
</dbReference>
<dbReference type="InterPro" id="IPR011010">
    <property type="entry name" value="DNA_brk_join_enz"/>
</dbReference>
<reference evidence="1" key="1">
    <citation type="journal article" date="2020" name="J Insects Food Feed">
        <title>The yellow mealworm (Tenebrio molitor) genome: a resource for the emerging insects as food and feed industry.</title>
        <authorList>
            <person name="Eriksson T."/>
            <person name="Andere A."/>
            <person name="Kelstrup H."/>
            <person name="Emery V."/>
            <person name="Picard C."/>
        </authorList>
    </citation>
    <scope>NUCLEOTIDE SEQUENCE</scope>
    <source>
        <strain evidence="1">Stoneville</strain>
        <tissue evidence="1">Whole head</tissue>
    </source>
</reference>
<dbReference type="SUPFAM" id="SSF56349">
    <property type="entry name" value="DNA breaking-rejoining enzymes"/>
    <property type="match status" value="1"/>
</dbReference>
<dbReference type="AlphaFoldDB" id="A0A8J6HNN8"/>
<evidence type="ECO:0000313" key="2">
    <source>
        <dbReference type="Proteomes" id="UP000719412"/>
    </source>
</evidence>
<organism evidence="1 2">
    <name type="scientific">Tenebrio molitor</name>
    <name type="common">Yellow mealworm beetle</name>
    <dbReference type="NCBI Taxonomy" id="7067"/>
    <lineage>
        <taxon>Eukaryota</taxon>
        <taxon>Metazoa</taxon>
        <taxon>Ecdysozoa</taxon>
        <taxon>Arthropoda</taxon>
        <taxon>Hexapoda</taxon>
        <taxon>Insecta</taxon>
        <taxon>Pterygota</taxon>
        <taxon>Neoptera</taxon>
        <taxon>Endopterygota</taxon>
        <taxon>Coleoptera</taxon>
        <taxon>Polyphaga</taxon>
        <taxon>Cucujiformia</taxon>
        <taxon>Tenebrionidae</taxon>
        <taxon>Tenebrio</taxon>
    </lineage>
</organism>